<feature type="compositionally biased region" description="Basic and acidic residues" evidence="1">
    <location>
        <begin position="47"/>
        <end position="56"/>
    </location>
</feature>
<accession>A0A2Z7BMU6</accession>
<dbReference type="Proteomes" id="UP000250235">
    <property type="component" value="Unassembled WGS sequence"/>
</dbReference>
<keyword evidence="3" id="KW-1185">Reference proteome</keyword>
<reference evidence="2 3" key="1">
    <citation type="journal article" date="2015" name="Proc. Natl. Acad. Sci. U.S.A.">
        <title>The resurrection genome of Boea hygrometrica: A blueprint for survival of dehydration.</title>
        <authorList>
            <person name="Xiao L."/>
            <person name="Yang G."/>
            <person name="Zhang L."/>
            <person name="Yang X."/>
            <person name="Zhao S."/>
            <person name="Ji Z."/>
            <person name="Zhou Q."/>
            <person name="Hu M."/>
            <person name="Wang Y."/>
            <person name="Chen M."/>
            <person name="Xu Y."/>
            <person name="Jin H."/>
            <person name="Xiao X."/>
            <person name="Hu G."/>
            <person name="Bao F."/>
            <person name="Hu Y."/>
            <person name="Wan P."/>
            <person name="Li L."/>
            <person name="Deng X."/>
            <person name="Kuang T."/>
            <person name="Xiang C."/>
            <person name="Zhu J.K."/>
            <person name="Oliver M.J."/>
            <person name="He Y."/>
        </authorList>
    </citation>
    <scope>NUCLEOTIDE SEQUENCE [LARGE SCALE GENOMIC DNA]</scope>
    <source>
        <strain evidence="3">cv. XS01</strain>
    </source>
</reference>
<dbReference type="EMBL" id="KV004522">
    <property type="protein sequence ID" value="KZV35654.1"/>
    <property type="molecule type" value="Genomic_DNA"/>
</dbReference>
<organism evidence="2 3">
    <name type="scientific">Dorcoceras hygrometricum</name>
    <dbReference type="NCBI Taxonomy" id="472368"/>
    <lineage>
        <taxon>Eukaryota</taxon>
        <taxon>Viridiplantae</taxon>
        <taxon>Streptophyta</taxon>
        <taxon>Embryophyta</taxon>
        <taxon>Tracheophyta</taxon>
        <taxon>Spermatophyta</taxon>
        <taxon>Magnoliopsida</taxon>
        <taxon>eudicotyledons</taxon>
        <taxon>Gunneridae</taxon>
        <taxon>Pentapetalae</taxon>
        <taxon>asterids</taxon>
        <taxon>lamiids</taxon>
        <taxon>Lamiales</taxon>
        <taxon>Gesneriaceae</taxon>
        <taxon>Didymocarpoideae</taxon>
        <taxon>Trichosporeae</taxon>
        <taxon>Loxocarpinae</taxon>
        <taxon>Dorcoceras</taxon>
    </lineage>
</organism>
<evidence type="ECO:0000313" key="3">
    <source>
        <dbReference type="Proteomes" id="UP000250235"/>
    </source>
</evidence>
<proteinExistence type="predicted"/>
<dbReference type="AlphaFoldDB" id="A0A2Z7BMU6"/>
<feature type="compositionally biased region" description="Polar residues" evidence="1">
    <location>
        <begin position="33"/>
        <end position="46"/>
    </location>
</feature>
<name>A0A2Z7BMU6_9LAMI</name>
<protein>
    <submittedName>
        <fullName evidence="2">Uncharacterized protein</fullName>
    </submittedName>
</protein>
<gene>
    <name evidence="2" type="ORF">F511_30010</name>
</gene>
<feature type="region of interest" description="Disordered" evidence="1">
    <location>
        <begin position="32"/>
        <end position="60"/>
    </location>
</feature>
<evidence type="ECO:0000313" key="2">
    <source>
        <dbReference type="EMBL" id="KZV35654.1"/>
    </source>
</evidence>
<sequence length="150" mass="17160">MSGRRDIIEEDDDSGGSNRVLVSMAHLLEHLVDQSSQGTGQSTGRMSSHEDPQERFRRQRPQEFSVAVFEASAVAQSIQSTWIPRRKKRRSSEAWQTDARFSRSDEPAAKQLTIYEEFTRAGCQLLSSIQMAKATRRNQRSRWKDSMAKI</sequence>
<evidence type="ECO:0000256" key="1">
    <source>
        <dbReference type="SAM" id="MobiDB-lite"/>
    </source>
</evidence>